<dbReference type="Proteomes" id="UP000316621">
    <property type="component" value="Chromosome 5"/>
</dbReference>
<dbReference type="EMBL" id="CM010719">
    <property type="protein sequence ID" value="RZC61408.1"/>
    <property type="molecule type" value="Genomic_DNA"/>
</dbReference>
<dbReference type="PROSITE" id="PS00107">
    <property type="entry name" value="PROTEIN_KINASE_ATP"/>
    <property type="match status" value="1"/>
</dbReference>
<dbReference type="GO" id="GO:0004674">
    <property type="term" value="F:protein serine/threonine kinase activity"/>
    <property type="evidence" value="ECO:0007669"/>
    <property type="project" value="UniProtKB-KW"/>
</dbReference>
<protein>
    <recommendedName>
        <fullName evidence="2">non-specific serine/threonine protein kinase</fullName>
        <ecNumber evidence="2">2.7.11.1</ecNumber>
    </recommendedName>
</protein>
<feature type="compositionally biased region" description="Polar residues" evidence="19">
    <location>
        <begin position="617"/>
        <end position="635"/>
    </location>
</feature>
<evidence type="ECO:0000313" key="23">
    <source>
        <dbReference type="EMBL" id="RZC61408.1"/>
    </source>
</evidence>
<evidence type="ECO:0000256" key="5">
    <source>
        <dbReference type="ARBA" id="ARBA00022553"/>
    </source>
</evidence>
<name>A0A4Y7JNN6_PAPSO</name>
<reference evidence="23 24" key="1">
    <citation type="journal article" date="2018" name="Science">
        <title>The opium poppy genome and morphinan production.</title>
        <authorList>
            <person name="Guo L."/>
            <person name="Winzer T."/>
            <person name="Yang X."/>
            <person name="Li Y."/>
            <person name="Ning Z."/>
            <person name="He Z."/>
            <person name="Teodor R."/>
            <person name="Lu Y."/>
            <person name="Bowser T.A."/>
            <person name="Graham I.A."/>
            <person name="Ye K."/>
        </authorList>
    </citation>
    <scope>NUCLEOTIDE SEQUENCE [LARGE SCALE GENOMIC DNA]</scope>
    <source>
        <strain evidence="24">cv. HN1</strain>
        <tissue evidence="23">Leaves</tissue>
    </source>
</reference>
<dbReference type="AlphaFoldDB" id="A0A4Y7JNN6"/>
<dbReference type="InterPro" id="IPR000719">
    <property type="entry name" value="Prot_kinase_dom"/>
</dbReference>
<evidence type="ECO:0000256" key="17">
    <source>
        <dbReference type="ARBA" id="ARBA00048679"/>
    </source>
</evidence>
<comment type="subcellular location">
    <subcellularLocation>
        <location evidence="1">Cell membrane</location>
        <topology evidence="1">Single-pass type I membrane protein</topology>
    </subcellularLocation>
</comment>
<comment type="catalytic activity">
    <reaction evidence="17">
        <text>L-seryl-[protein] + ATP = O-phospho-L-seryl-[protein] + ADP + H(+)</text>
        <dbReference type="Rhea" id="RHEA:17989"/>
        <dbReference type="Rhea" id="RHEA-COMP:9863"/>
        <dbReference type="Rhea" id="RHEA-COMP:11604"/>
        <dbReference type="ChEBI" id="CHEBI:15378"/>
        <dbReference type="ChEBI" id="CHEBI:29999"/>
        <dbReference type="ChEBI" id="CHEBI:30616"/>
        <dbReference type="ChEBI" id="CHEBI:83421"/>
        <dbReference type="ChEBI" id="CHEBI:456216"/>
        <dbReference type="EC" id="2.7.11.1"/>
    </reaction>
</comment>
<accession>A0A4Y7JNN6</accession>
<evidence type="ECO:0000256" key="12">
    <source>
        <dbReference type="ARBA" id="ARBA00022989"/>
    </source>
</evidence>
<evidence type="ECO:0000256" key="11">
    <source>
        <dbReference type="ARBA" id="ARBA00022840"/>
    </source>
</evidence>
<dbReference type="OMA" id="WCFNSAL"/>
<evidence type="ECO:0000256" key="9">
    <source>
        <dbReference type="ARBA" id="ARBA00022741"/>
    </source>
</evidence>
<organism evidence="23 24">
    <name type="scientific">Papaver somniferum</name>
    <name type="common">Opium poppy</name>
    <dbReference type="NCBI Taxonomy" id="3469"/>
    <lineage>
        <taxon>Eukaryota</taxon>
        <taxon>Viridiplantae</taxon>
        <taxon>Streptophyta</taxon>
        <taxon>Embryophyta</taxon>
        <taxon>Tracheophyta</taxon>
        <taxon>Spermatophyta</taxon>
        <taxon>Magnoliopsida</taxon>
        <taxon>Ranunculales</taxon>
        <taxon>Papaveraceae</taxon>
        <taxon>Papaveroideae</taxon>
        <taxon>Papaver</taxon>
    </lineage>
</organism>
<keyword evidence="10" id="KW-0418">Kinase</keyword>
<feature type="transmembrane region" description="Helical" evidence="20">
    <location>
        <begin position="239"/>
        <end position="260"/>
    </location>
</feature>
<dbReference type="SUPFAM" id="SSF56112">
    <property type="entry name" value="Protein kinase-like (PK-like)"/>
    <property type="match status" value="1"/>
</dbReference>
<keyword evidence="7 20" id="KW-0812">Transmembrane</keyword>
<evidence type="ECO:0000256" key="18">
    <source>
        <dbReference type="PROSITE-ProRule" id="PRU10141"/>
    </source>
</evidence>
<dbReference type="Gramene" id="RZC61408">
    <property type="protein sequence ID" value="RZC61408"/>
    <property type="gene ID" value="C5167_023157"/>
</dbReference>
<keyword evidence="8 21" id="KW-0732">Signal</keyword>
<keyword evidence="5" id="KW-0597">Phosphoprotein</keyword>
<evidence type="ECO:0000256" key="7">
    <source>
        <dbReference type="ARBA" id="ARBA00022692"/>
    </source>
</evidence>
<evidence type="ECO:0000256" key="1">
    <source>
        <dbReference type="ARBA" id="ARBA00004251"/>
    </source>
</evidence>
<keyword evidence="4" id="KW-0723">Serine/threonine-protein kinase</keyword>
<proteinExistence type="predicted"/>
<dbReference type="InterPro" id="IPR008271">
    <property type="entry name" value="Ser/Thr_kinase_AS"/>
</dbReference>
<comment type="catalytic activity">
    <reaction evidence="16">
        <text>L-threonyl-[protein] + ATP = O-phospho-L-threonyl-[protein] + ADP + H(+)</text>
        <dbReference type="Rhea" id="RHEA:46608"/>
        <dbReference type="Rhea" id="RHEA-COMP:11060"/>
        <dbReference type="Rhea" id="RHEA-COMP:11605"/>
        <dbReference type="ChEBI" id="CHEBI:15378"/>
        <dbReference type="ChEBI" id="CHEBI:30013"/>
        <dbReference type="ChEBI" id="CHEBI:30616"/>
        <dbReference type="ChEBI" id="CHEBI:61977"/>
        <dbReference type="ChEBI" id="CHEBI:456216"/>
        <dbReference type="EC" id="2.7.11.1"/>
    </reaction>
</comment>
<keyword evidence="15" id="KW-0325">Glycoprotein</keyword>
<dbReference type="Gene3D" id="1.10.510.10">
    <property type="entry name" value="Transferase(Phosphotransferase) domain 1"/>
    <property type="match status" value="1"/>
</dbReference>
<dbReference type="GO" id="GO:0005524">
    <property type="term" value="F:ATP binding"/>
    <property type="evidence" value="ECO:0007669"/>
    <property type="project" value="UniProtKB-UniRule"/>
</dbReference>
<dbReference type="GO" id="GO:0005886">
    <property type="term" value="C:plasma membrane"/>
    <property type="evidence" value="ECO:0007669"/>
    <property type="project" value="UniProtKB-SubCell"/>
</dbReference>
<dbReference type="FunFam" id="1.10.510.10:FF:000161">
    <property type="entry name" value="Wall-associated receptor kinase-like 20"/>
    <property type="match status" value="1"/>
</dbReference>
<dbReference type="PROSITE" id="PS50011">
    <property type="entry name" value="PROTEIN_KINASE_DOM"/>
    <property type="match status" value="1"/>
</dbReference>
<keyword evidence="6" id="KW-0808">Transferase</keyword>
<dbReference type="FunFam" id="3.30.200.20:FF:000214">
    <property type="entry name" value="WAK1-OsWAK receptor-like cytoplasmic kinase (OsWAK-RLCK)"/>
    <property type="match status" value="1"/>
</dbReference>
<keyword evidence="14" id="KW-0675">Receptor</keyword>
<evidence type="ECO:0000256" key="14">
    <source>
        <dbReference type="ARBA" id="ARBA00023170"/>
    </source>
</evidence>
<evidence type="ECO:0000313" key="24">
    <source>
        <dbReference type="Proteomes" id="UP000316621"/>
    </source>
</evidence>
<evidence type="ECO:0000256" key="6">
    <source>
        <dbReference type="ARBA" id="ARBA00022679"/>
    </source>
</evidence>
<evidence type="ECO:0000256" key="20">
    <source>
        <dbReference type="SAM" id="Phobius"/>
    </source>
</evidence>
<evidence type="ECO:0000256" key="19">
    <source>
        <dbReference type="SAM" id="MobiDB-lite"/>
    </source>
</evidence>
<evidence type="ECO:0000256" key="8">
    <source>
        <dbReference type="ARBA" id="ARBA00022729"/>
    </source>
</evidence>
<gene>
    <name evidence="23" type="ORF">C5167_023157</name>
</gene>
<keyword evidence="24" id="KW-1185">Reference proteome</keyword>
<sequence>MIPVLGILYFIFLLLINTILADQEQKCEASDYCRVYPTNSDSIHSECGVLPLNCTTKTLLDREGERYQVRSLWRNKTVLIHDQFLQQQLNSKNCDSTYRAPLHYSSIFSSELISPNLTFFKCYKKQYISEAIVRELRKYQGCRDDQYVIYYNYPEQLNQSQIHLFLSFPLCSVVHLPLVHNPRSLTNDSDLFSLFTAEFYWKWYWSRECLECSKGGGHCLHDSINRTFKCDPGPRRNKIIIGVCAAIGASLLTVLAFILFRRWRRRNDLHKNSTLISRSISPDLSMQPDPEKGSSYFNTPIFTYKELEEATNNFDSSKELGDGGFGTVYYGKLKDGRAVAVKRLYENNCKRVEQFMNEVNILSLLRHQNLVSLYGCTSRHSRELLLVYEYVANGTVADHLHGEHSSAGMVTWPIRLSIAIESADALVYLHASDIIHRDVKTNNILLDKNFHVKVADFGLSRLFPNDVTHVSTAPQGTPGYVDPDYYQCYQLTDKSDVYSFGVVLCELISSKPAVDINRHRHEINLSTMALNKIHGDALHELVDMSLGFDTNASVRKTVTLVAELAYRCLQQDTDARPSMAEVLEVLKEIEVEGSKVVKPGELTDDAKLLKNYPPVSPNSVTDKWASITSTPNTSS</sequence>
<evidence type="ECO:0000259" key="22">
    <source>
        <dbReference type="PROSITE" id="PS50011"/>
    </source>
</evidence>
<keyword evidence="9 18" id="KW-0547">Nucleotide-binding</keyword>
<evidence type="ECO:0000256" key="15">
    <source>
        <dbReference type="ARBA" id="ARBA00023180"/>
    </source>
</evidence>
<dbReference type="PROSITE" id="PS00108">
    <property type="entry name" value="PROTEIN_KINASE_ST"/>
    <property type="match status" value="1"/>
</dbReference>
<dbReference type="InterPro" id="IPR017441">
    <property type="entry name" value="Protein_kinase_ATP_BS"/>
</dbReference>
<dbReference type="EC" id="2.7.11.1" evidence="2"/>
<feature type="binding site" evidence="18">
    <location>
        <position position="342"/>
    </location>
    <ligand>
        <name>ATP</name>
        <dbReference type="ChEBI" id="CHEBI:30616"/>
    </ligand>
</feature>
<evidence type="ECO:0000256" key="13">
    <source>
        <dbReference type="ARBA" id="ARBA00023136"/>
    </source>
</evidence>
<evidence type="ECO:0000256" key="10">
    <source>
        <dbReference type="ARBA" id="ARBA00022777"/>
    </source>
</evidence>
<keyword evidence="3" id="KW-1003">Cell membrane</keyword>
<keyword evidence="12 20" id="KW-1133">Transmembrane helix</keyword>
<feature type="region of interest" description="Disordered" evidence="19">
    <location>
        <begin position="609"/>
        <end position="635"/>
    </location>
</feature>
<keyword evidence="11 18" id="KW-0067">ATP-binding</keyword>
<dbReference type="Pfam" id="PF07714">
    <property type="entry name" value="PK_Tyr_Ser-Thr"/>
    <property type="match status" value="1"/>
</dbReference>
<dbReference type="STRING" id="3469.A0A4Y7JNN6"/>
<feature type="domain" description="Protein kinase" evidence="22">
    <location>
        <begin position="314"/>
        <end position="589"/>
    </location>
</feature>
<evidence type="ECO:0000256" key="16">
    <source>
        <dbReference type="ARBA" id="ARBA00047899"/>
    </source>
</evidence>
<evidence type="ECO:0000256" key="21">
    <source>
        <dbReference type="SAM" id="SignalP"/>
    </source>
</evidence>
<dbReference type="SMART" id="SM00220">
    <property type="entry name" value="S_TKc"/>
    <property type="match status" value="1"/>
</dbReference>
<feature type="chain" id="PRO_5021480635" description="non-specific serine/threonine protein kinase" evidence="21">
    <location>
        <begin position="22"/>
        <end position="635"/>
    </location>
</feature>
<dbReference type="PANTHER" id="PTHR46008:SF2">
    <property type="entry name" value="LEAF RUST 10 DISEASE-RESISTANCE LOCUS RECEPTOR-LIKE PROTEIN KINASE-LIKE 1.4"/>
    <property type="match status" value="1"/>
</dbReference>
<keyword evidence="13 20" id="KW-0472">Membrane</keyword>
<dbReference type="PANTHER" id="PTHR46008">
    <property type="entry name" value="LEAF RUST 10 DISEASE-RESISTANCE LOCUS RECEPTOR-LIKE PROTEIN KINASE-LIKE 1.4"/>
    <property type="match status" value="1"/>
</dbReference>
<dbReference type="InterPro" id="IPR011009">
    <property type="entry name" value="Kinase-like_dom_sf"/>
</dbReference>
<evidence type="ECO:0000256" key="4">
    <source>
        <dbReference type="ARBA" id="ARBA00022527"/>
    </source>
</evidence>
<evidence type="ECO:0000256" key="2">
    <source>
        <dbReference type="ARBA" id="ARBA00012513"/>
    </source>
</evidence>
<dbReference type="InterPro" id="IPR001245">
    <property type="entry name" value="Ser-Thr/Tyr_kinase_cat_dom"/>
</dbReference>
<dbReference type="Gene3D" id="3.30.200.20">
    <property type="entry name" value="Phosphorylase Kinase, domain 1"/>
    <property type="match status" value="1"/>
</dbReference>
<feature type="signal peptide" evidence="21">
    <location>
        <begin position="1"/>
        <end position="21"/>
    </location>
</feature>
<evidence type="ECO:0000256" key="3">
    <source>
        <dbReference type="ARBA" id="ARBA00022475"/>
    </source>
</evidence>